<dbReference type="STRING" id="490622.A0A395NBW8"/>
<dbReference type="PRINTS" id="PR00081">
    <property type="entry name" value="GDHRDH"/>
</dbReference>
<evidence type="ECO:0000256" key="1">
    <source>
        <dbReference type="ARBA" id="ARBA00023589"/>
    </source>
</evidence>
<gene>
    <name evidence="3" type="ORF">TARUN_8764</name>
</gene>
<proteinExistence type="predicted"/>
<dbReference type="GO" id="GO:0005811">
    <property type="term" value="C:lipid droplet"/>
    <property type="evidence" value="ECO:0007669"/>
    <property type="project" value="TreeGrafter"/>
</dbReference>
<dbReference type="InterPro" id="IPR036291">
    <property type="entry name" value="NAD(P)-bd_dom_sf"/>
</dbReference>
<organism evidence="3 4">
    <name type="scientific">Trichoderma arundinaceum</name>
    <dbReference type="NCBI Taxonomy" id="490622"/>
    <lineage>
        <taxon>Eukaryota</taxon>
        <taxon>Fungi</taxon>
        <taxon>Dikarya</taxon>
        <taxon>Ascomycota</taxon>
        <taxon>Pezizomycotina</taxon>
        <taxon>Sordariomycetes</taxon>
        <taxon>Hypocreomycetidae</taxon>
        <taxon>Hypocreales</taxon>
        <taxon>Hypocreaceae</taxon>
        <taxon>Trichoderma</taxon>
    </lineage>
</organism>
<sequence>MTSKGTILVTGTNGGLGSAIVRNIISTPDLASNYTGIYAVRKAATAKTLQATLARVPSNHKHETADVDLGSLASVRKVGADINARVAKGELPRIRALILNAGYQDHSGFAMSGDGFEMTWQVNFLSNLLLSLLLLQSMDAQDGRILIVGSWSHDIEDSRNNAVSAYKDARYPTLFPGVEALAKGTWSTPEEDPSSGSGFRRYGASKLCAIMLWGIVAVIEPLRGSALTFFYSEELANRIAKDPKLSNISVIGLDPGGMPTDIARRGSFLIGYVTMKLVLPVLSEVIVRLNPNGMVRPSRKSAADIIRACFEIEAHRGEALHLDGSAAMQIAKDARDEVKRKELWEYGLKAAKIEERDTVLVDWK</sequence>
<dbReference type="SUPFAM" id="SSF51735">
    <property type="entry name" value="NAD(P)-binding Rossmann-fold domains"/>
    <property type="match status" value="1"/>
</dbReference>
<dbReference type="Gene3D" id="3.40.50.720">
    <property type="entry name" value="NAD(P)-binding Rossmann-like Domain"/>
    <property type="match status" value="1"/>
</dbReference>
<comment type="caution">
    <text evidence="3">The sequence shown here is derived from an EMBL/GenBank/DDBJ whole genome shotgun (WGS) entry which is preliminary data.</text>
</comment>
<dbReference type="AlphaFoldDB" id="A0A395NBW8"/>
<evidence type="ECO:0000256" key="2">
    <source>
        <dbReference type="ARBA" id="ARBA00023621"/>
    </source>
</evidence>
<dbReference type="GO" id="GO:0005741">
    <property type="term" value="C:mitochondrial outer membrane"/>
    <property type="evidence" value="ECO:0007669"/>
    <property type="project" value="TreeGrafter"/>
</dbReference>
<accession>A0A395NBW8</accession>
<evidence type="ECO:0000313" key="4">
    <source>
        <dbReference type="Proteomes" id="UP000266272"/>
    </source>
</evidence>
<dbReference type="Pfam" id="PF00106">
    <property type="entry name" value="adh_short"/>
    <property type="match status" value="1"/>
</dbReference>
<dbReference type="PANTHER" id="PTHR43647">
    <property type="entry name" value="DEHYDROGENASE"/>
    <property type="match status" value="1"/>
</dbReference>
<keyword evidence="4" id="KW-1185">Reference proteome</keyword>
<dbReference type="EMBL" id="PXOA01000644">
    <property type="protein sequence ID" value="RFU73479.1"/>
    <property type="molecule type" value="Genomic_DNA"/>
</dbReference>
<name>A0A395NBW8_TRIAR</name>
<dbReference type="Proteomes" id="UP000266272">
    <property type="component" value="Unassembled WGS sequence"/>
</dbReference>
<dbReference type="OrthoDB" id="191139at2759"/>
<comment type="pathway">
    <text evidence="1">Steroid biosynthesis; zymosterol biosynthesis; zymosterol from lanosterol: step 5/6.</text>
</comment>
<protein>
    <recommendedName>
        <fullName evidence="2">3beta-hydroxysteroid 3-dehydrogenase</fullName>
        <ecNumber evidence="2">1.1.1.270</ecNumber>
    </recommendedName>
</protein>
<dbReference type="PANTHER" id="PTHR43647:SF4">
    <property type="entry name" value="KETOREDUCTASE (KR) DOMAIN-CONTAINING PROTEIN"/>
    <property type="match status" value="1"/>
</dbReference>
<dbReference type="GO" id="GO:0005789">
    <property type="term" value="C:endoplasmic reticulum membrane"/>
    <property type="evidence" value="ECO:0007669"/>
    <property type="project" value="TreeGrafter"/>
</dbReference>
<dbReference type="InterPro" id="IPR051593">
    <property type="entry name" value="Ergosterol_Biosynth_ERG27"/>
</dbReference>
<dbReference type="EC" id="1.1.1.270" evidence="2"/>
<reference evidence="3 4" key="1">
    <citation type="journal article" date="2018" name="PLoS Pathog.">
        <title>Evolution of structural diversity of trichothecenes, a family of toxins produced by plant pathogenic and entomopathogenic fungi.</title>
        <authorList>
            <person name="Proctor R.H."/>
            <person name="McCormick S.P."/>
            <person name="Kim H.S."/>
            <person name="Cardoza R.E."/>
            <person name="Stanley A.M."/>
            <person name="Lindo L."/>
            <person name="Kelly A."/>
            <person name="Brown D.W."/>
            <person name="Lee T."/>
            <person name="Vaughan M.M."/>
            <person name="Alexander N.J."/>
            <person name="Busman M."/>
            <person name="Gutierrez S."/>
        </authorList>
    </citation>
    <scope>NUCLEOTIDE SEQUENCE [LARGE SCALE GENOMIC DNA]</scope>
    <source>
        <strain evidence="3 4">IBT 40837</strain>
    </source>
</reference>
<dbReference type="GO" id="GO:0000253">
    <property type="term" value="F:3-beta-hydroxysteroid 3-dehydrogenase (NADP+) activity"/>
    <property type="evidence" value="ECO:0007669"/>
    <property type="project" value="UniProtKB-EC"/>
</dbReference>
<evidence type="ECO:0000313" key="3">
    <source>
        <dbReference type="EMBL" id="RFU73479.1"/>
    </source>
</evidence>
<dbReference type="InterPro" id="IPR002347">
    <property type="entry name" value="SDR_fam"/>
</dbReference>